<sequence>MIKRVLCTILICSIPALFTTGCWNYREINQMSIVSGAAVDKTQDGKYKLTVEIIDLKSGGKDVVIHSKKLESYGDSFFDAVRNTIKFNSQKLYWGHVETIVISQKVAREGILQILDFLARDAEPRLSIDILISKEDTAAQILNSQSITTEVRAFEVNEMLDVEKALSKSVKTEVYQFINALGDEGVSAVVPVIGLKKNSGIETSQLSGTAVFKKDKLAYMFNEEDTKYYLFIINKVYGGLLVLQEKQGKNISDITLEIEKSKTEIKPVYSNGKLHFELTIRTKTNLGEVDNNAKYKNNLEFEKVANEAEKMLKKEVERVIRAVQLEYDIDIFGFGKSVKEDIPDLWKKIQPQWADIFKDVPVKVDVDVKVNHSGLLSKSIMMGD</sequence>
<evidence type="ECO:0000259" key="10">
    <source>
        <dbReference type="Pfam" id="PF25198"/>
    </source>
</evidence>
<evidence type="ECO:0000256" key="8">
    <source>
        <dbReference type="SAM" id="SignalP"/>
    </source>
</evidence>
<dbReference type="AlphaFoldDB" id="A0A1V4SJZ5"/>
<evidence type="ECO:0000256" key="1">
    <source>
        <dbReference type="ARBA" id="ARBA00004635"/>
    </source>
</evidence>
<dbReference type="STRING" id="48256.CLHUN_17760"/>
<keyword evidence="12" id="KW-1185">Reference proteome</keyword>
<dbReference type="EMBL" id="MZGX01000010">
    <property type="protein sequence ID" value="OPX44222.1"/>
    <property type="molecule type" value="Genomic_DNA"/>
</dbReference>
<dbReference type="PROSITE" id="PS51257">
    <property type="entry name" value="PROKAR_LIPOPROTEIN"/>
    <property type="match status" value="1"/>
</dbReference>
<accession>A0A1V4SJZ5</accession>
<dbReference type="GO" id="GO:0009847">
    <property type="term" value="P:spore germination"/>
    <property type="evidence" value="ECO:0007669"/>
    <property type="project" value="InterPro"/>
</dbReference>
<evidence type="ECO:0000256" key="3">
    <source>
        <dbReference type="ARBA" id="ARBA00022544"/>
    </source>
</evidence>
<keyword evidence="7" id="KW-0449">Lipoprotein</keyword>
<evidence type="ECO:0000256" key="5">
    <source>
        <dbReference type="ARBA" id="ARBA00023136"/>
    </source>
</evidence>
<evidence type="ECO:0000259" key="9">
    <source>
        <dbReference type="Pfam" id="PF05504"/>
    </source>
</evidence>
<evidence type="ECO:0000313" key="11">
    <source>
        <dbReference type="EMBL" id="OPX44222.1"/>
    </source>
</evidence>
<dbReference type="Pfam" id="PF25198">
    <property type="entry name" value="Spore_GerAC_N"/>
    <property type="match status" value="1"/>
</dbReference>
<protein>
    <submittedName>
        <fullName evidence="11">Spore germination protein B3</fullName>
    </submittedName>
</protein>
<keyword evidence="5" id="KW-0472">Membrane</keyword>
<dbReference type="NCBIfam" id="TIGR02887">
    <property type="entry name" value="spore_ger_x_C"/>
    <property type="match status" value="1"/>
</dbReference>
<feature type="chain" id="PRO_5039208790" evidence="8">
    <location>
        <begin position="19"/>
        <end position="384"/>
    </location>
</feature>
<dbReference type="InterPro" id="IPR057336">
    <property type="entry name" value="GerAC_N"/>
</dbReference>
<dbReference type="Proteomes" id="UP000191554">
    <property type="component" value="Unassembled WGS sequence"/>
</dbReference>
<evidence type="ECO:0000256" key="2">
    <source>
        <dbReference type="ARBA" id="ARBA00007886"/>
    </source>
</evidence>
<dbReference type="GO" id="GO:0016020">
    <property type="term" value="C:membrane"/>
    <property type="evidence" value="ECO:0007669"/>
    <property type="project" value="UniProtKB-SubCell"/>
</dbReference>
<dbReference type="Gene3D" id="3.30.300.210">
    <property type="entry name" value="Nutrient germinant receptor protein C, domain 3"/>
    <property type="match status" value="1"/>
</dbReference>
<evidence type="ECO:0000256" key="7">
    <source>
        <dbReference type="ARBA" id="ARBA00023288"/>
    </source>
</evidence>
<comment type="caution">
    <text evidence="11">The sequence shown here is derived from an EMBL/GenBank/DDBJ whole genome shotgun (WGS) entry which is preliminary data.</text>
</comment>
<dbReference type="Pfam" id="PF05504">
    <property type="entry name" value="Spore_GerAC"/>
    <property type="match status" value="1"/>
</dbReference>
<feature type="domain" description="Spore germination GerAC-like C-terminal" evidence="9">
    <location>
        <begin position="207"/>
        <end position="374"/>
    </location>
</feature>
<dbReference type="Gene3D" id="6.20.190.10">
    <property type="entry name" value="Nutrient germinant receptor protein C, domain 1"/>
    <property type="match status" value="1"/>
</dbReference>
<comment type="similarity">
    <text evidence="2">Belongs to the GerABKC lipoprotein family.</text>
</comment>
<dbReference type="RefSeq" id="WP_080064224.1">
    <property type="nucleotide sequence ID" value="NZ_MZGX01000010.1"/>
</dbReference>
<feature type="signal peptide" evidence="8">
    <location>
        <begin position="1"/>
        <end position="18"/>
    </location>
</feature>
<keyword evidence="3" id="KW-0309">Germination</keyword>
<evidence type="ECO:0000256" key="4">
    <source>
        <dbReference type="ARBA" id="ARBA00022729"/>
    </source>
</evidence>
<dbReference type="PANTHER" id="PTHR35789">
    <property type="entry name" value="SPORE GERMINATION PROTEIN B3"/>
    <property type="match status" value="1"/>
</dbReference>
<gene>
    <name evidence="11" type="primary">gerBC_4</name>
    <name evidence="11" type="ORF">CLHUN_17760</name>
</gene>
<comment type="subcellular location">
    <subcellularLocation>
        <location evidence="1">Membrane</location>
        <topology evidence="1">Lipid-anchor</topology>
    </subcellularLocation>
</comment>
<name>A0A1V4SJZ5_RUMHU</name>
<proteinExistence type="inferred from homology"/>
<evidence type="ECO:0000313" key="12">
    <source>
        <dbReference type="Proteomes" id="UP000191554"/>
    </source>
</evidence>
<evidence type="ECO:0000256" key="6">
    <source>
        <dbReference type="ARBA" id="ARBA00023139"/>
    </source>
</evidence>
<keyword evidence="4 8" id="KW-0732">Signal</keyword>
<keyword evidence="6" id="KW-0564">Palmitate</keyword>
<dbReference type="InterPro" id="IPR046953">
    <property type="entry name" value="Spore_GerAC-like_C"/>
</dbReference>
<reference evidence="11 12" key="1">
    <citation type="submission" date="2017-03" db="EMBL/GenBank/DDBJ databases">
        <title>Genome sequence of Clostridium hungatei DSM 14427.</title>
        <authorList>
            <person name="Poehlein A."/>
            <person name="Daniel R."/>
        </authorList>
    </citation>
    <scope>NUCLEOTIDE SEQUENCE [LARGE SCALE GENOMIC DNA]</scope>
    <source>
        <strain evidence="11 12">DSM 14427</strain>
    </source>
</reference>
<dbReference type="InterPro" id="IPR038501">
    <property type="entry name" value="Spore_GerAC_C_sf"/>
</dbReference>
<dbReference type="PANTHER" id="PTHR35789:SF1">
    <property type="entry name" value="SPORE GERMINATION PROTEIN B3"/>
    <property type="match status" value="1"/>
</dbReference>
<organism evidence="11 12">
    <name type="scientific">Ruminiclostridium hungatei</name>
    <name type="common">Clostridium hungatei</name>
    <dbReference type="NCBI Taxonomy" id="48256"/>
    <lineage>
        <taxon>Bacteria</taxon>
        <taxon>Bacillati</taxon>
        <taxon>Bacillota</taxon>
        <taxon>Clostridia</taxon>
        <taxon>Eubacteriales</taxon>
        <taxon>Oscillospiraceae</taxon>
        <taxon>Ruminiclostridium</taxon>
    </lineage>
</organism>
<feature type="domain" description="Spore germination protein N-terminal" evidence="10">
    <location>
        <begin position="24"/>
        <end position="194"/>
    </location>
</feature>
<dbReference type="OrthoDB" id="9816067at2"/>
<dbReference type="InterPro" id="IPR008844">
    <property type="entry name" value="Spore_GerAC-like"/>
</dbReference>